<evidence type="ECO:0000256" key="1">
    <source>
        <dbReference type="SAM" id="Coils"/>
    </source>
</evidence>
<protein>
    <submittedName>
        <fullName evidence="2">Uncharacterized protein</fullName>
    </submittedName>
</protein>
<keyword evidence="1" id="KW-0175">Coiled coil</keyword>
<keyword evidence="3" id="KW-1185">Reference proteome</keyword>
<gene>
    <name evidence="2" type="ORF">ACFSTF_15800</name>
</gene>
<dbReference type="Proteomes" id="UP001597458">
    <property type="component" value="Unassembled WGS sequence"/>
</dbReference>
<sequence>MDQILEAIQKMNENFSNELKEIKSDIKAMKNQLDRIELNGNEDVIGMLIEVKKQTSNLNTDITNLAGKVGVHDMIINRLSNI</sequence>
<comment type="caution">
    <text evidence="2">The sequence shown here is derived from an EMBL/GenBank/DDBJ whole genome shotgun (WGS) entry which is preliminary data.</text>
</comment>
<name>A0ABW5PVJ5_9BACI</name>
<proteinExistence type="predicted"/>
<dbReference type="EMBL" id="JBHUMR010000028">
    <property type="protein sequence ID" value="MFD2618752.1"/>
    <property type="molecule type" value="Genomic_DNA"/>
</dbReference>
<evidence type="ECO:0000313" key="3">
    <source>
        <dbReference type="Proteomes" id="UP001597458"/>
    </source>
</evidence>
<evidence type="ECO:0000313" key="2">
    <source>
        <dbReference type="EMBL" id="MFD2618752.1"/>
    </source>
</evidence>
<feature type="coiled-coil region" evidence="1">
    <location>
        <begin position="1"/>
        <end position="39"/>
    </location>
</feature>
<organism evidence="2 3">
    <name type="scientific">Terrilactibacillus laevilacticus</name>
    <dbReference type="NCBI Taxonomy" id="1380157"/>
    <lineage>
        <taxon>Bacteria</taxon>
        <taxon>Bacillati</taxon>
        <taxon>Bacillota</taxon>
        <taxon>Bacilli</taxon>
        <taxon>Bacillales</taxon>
        <taxon>Bacillaceae</taxon>
        <taxon>Terrilactibacillus</taxon>
    </lineage>
</organism>
<dbReference type="RefSeq" id="WP_141191594.1">
    <property type="nucleotide sequence ID" value="NZ_JBHUMR010000028.1"/>
</dbReference>
<reference evidence="3" key="1">
    <citation type="journal article" date="2019" name="Int. J. Syst. Evol. Microbiol.">
        <title>The Global Catalogue of Microorganisms (GCM) 10K type strain sequencing project: providing services to taxonomists for standard genome sequencing and annotation.</title>
        <authorList>
            <consortium name="The Broad Institute Genomics Platform"/>
            <consortium name="The Broad Institute Genome Sequencing Center for Infectious Disease"/>
            <person name="Wu L."/>
            <person name="Ma J."/>
        </authorList>
    </citation>
    <scope>NUCLEOTIDE SEQUENCE [LARGE SCALE GENOMIC DNA]</scope>
    <source>
        <strain evidence="3">TISTR 2241</strain>
    </source>
</reference>
<accession>A0ABW5PVJ5</accession>